<evidence type="ECO:0000256" key="7">
    <source>
        <dbReference type="ARBA" id="ARBA00045924"/>
    </source>
</evidence>
<evidence type="ECO:0000256" key="8">
    <source>
        <dbReference type="RuleBase" id="RU003453"/>
    </source>
</evidence>
<evidence type="ECO:0000256" key="6">
    <source>
        <dbReference type="ARBA" id="ARBA00023157"/>
    </source>
</evidence>
<dbReference type="Pfam" id="PF02372">
    <property type="entry name" value="IL15"/>
    <property type="match status" value="1"/>
</dbReference>
<dbReference type="SUPFAM" id="SSF47266">
    <property type="entry name" value="4-helical cytokines"/>
    <property type="match status" value="1"/>
</dbReference>
<protein>
    <recommendedName>
        <fullName evidence="8">Interleukin</fullName>
    </recommendedName>
</protein>
<accession>A0A3B5AK64</accession>
<dbReference type="PANTHER" id="PTHR14356">
    <property type="entry name" value="INTERLEUKIN-15-RELATED"/>
    <property type="match status" value="1"/>
</dbReference>
<dbReference type="PANTHER" id="PTHR14356:SF2">
    <property type="entry name" value="INTERLEUKIN-21"/>
    <property type="match status" value="1"/>
</dbReference>
<dbReference type="STRING" id="144197.ENSSPAP00000013912"/>
<dbReference type="GO" id="GO:0005126">
    <property type="term" value="F:cytokine receptor binding"/>
    <property type="evidence" value="ECO:0007669"/>
    <property type="project" value="InterPro"/>
</dbReference>
<feature type="signal peptide" evidence="9">
    <location>
        <begin position="1"/>
        <end position="23"/>
    </location>
</feature>
<dbReference type="InterPro" id="IPR009079">
    <property type="entry name" value="4_helix_cytokine-like_core"/>
</dbReference>
<dbReference type="Ensembl" id="ENSSPAT00000014146.1">
    <property type="protein sequence ID" value="ENSSPAP00000013912.1"/>
    <property type="gene ID" value="ENSSPAG00000010533.1"/>
</dbReference>
<evidence type="ECO:0000256" key="5">
    <source>
        <dbReference type="ARBA" id="ARBA00022729"/>
    </source>
</evidence>
<reference evidence="10" key="1">
    <citation type="submission" date="2023-09" db="UniProtKB">
        <authorList>
            <consortium name="Ensembl"/>
        </authorList>
    </citation>
    <scope>IDENTIFICATION</scope>
</reference>
<name>A0A3B5AK64_9TELE</name>
<evidence type="ECO:0000256" key="2">
    <source>
        <dbReference type="ARBA" id="ARBA00006050"/>
    </source>
</evidence>
<dbReference type="AlphaFoldDB" id="A0A3B5AK64"/>
<evidence type="ECO:0000256" key="1">
    <source>
        <dbReference type="ARBA" id="ARBA00004613"/>
    </source>
</evidence>
<comment type="function">
    <text evidence="7">Cytokine with immunoregulatory activity. May promote the transition between innate and adaptive immunity. Induces the production of IgG(1) and IgG(3) in B-cells. Implicated in the generation and maintenance of T follicular helper (Tfh) cells and the formation of germinal-centers. Together with IL6, control the early generation of Tfh cells and are critical for an effective antibody response to acute viral infection. May play a role in proliferation and maturation of natural killer (NK) cells in synergy with IL15. May regulate proliferation of mature B- and T-cells in response to activating stimuli. In synergy with IL15 and IL18 stimulates interferon gamma production in T-cells and NK cells. During T-cell mediated immune response may inhibit dendritic cells (DC) activation and maturation.</text>
</comment>
<keyword evidence="4" id="KW-0964">Secreted</keyword>
<dbReference type="GeneTree" id="ENSGT00520000058824"/>
<dbReference type="GO" id="GO:0005615">
    <property type="term" value="C:extracellular space"/>
    <property type="evidence" value="ECO:0007669"/>
    <property type="project" value="UniProtKB-KW"/>
</dbReference>
<dbReference type="Gene3D" id="1.20.1250.70">
    <property type="entry name" value="Interleukin-15/Interleukin-21"/>
    <property type="match status" value="1"/>
</dbReference>
<dbReference type="GO" id="GO:0005125">
    <property type="term" value="F:cytokine activity"/>
    <property type="evidence" value="ECO:0007669"/>
    <property type="project" value="UniProtKB-KW"/>
</dbReference>
<organism evidence="10">
    <name type="scientific">Stegastes partitus</name>
    <name type="common">bicolor damselfish</name>
    <dbReference type="NCBI Taxonomy" id="144197"/>
    <lineage>
        <taxon>Eukaryota</taxon>
        <taxon>Metazoa</taxon>
        <taxon>Chordata</taxon>
        <taxon>Craniata</taxon>
        <taxon>Vertebrata</taxon>
        <taxon>Euteleostomi</taxon>
        <taxon>Actinopterygii</taxon>
        <taxon>Neopterygii</taxon>
        <taxon>Teleostei</taxon>
        <taxon>Neoteleostei</taxon>
        <taxon>Acanthomorphata</taxon>
        <taxon>Ovalentaria</taxon>
        <taxon>Pomacentridae</taxon>
        <taxon>Stegastes</taxon>
    </lineage>
</organism>
<feature type="chain" id="PRO_5017457924" description="Interleukin" evidence="9">
    <location>
        <begin position="24"/>
        <end position="151"/>
    </location>
</feature>
<evidence type="ECO:0000313" key="10">
    <source>
        <dbReference type="Ensembl" id="ENSSPAP00000013912.1"/>
    </source>
</evidence>
<sequence length="151" mass="17374">MLRGIPALLSVLLWFVCQPAVTPQHVDIRCSRDIFKRVSELLIKAPSQISLRLYTPTSRDFEICPGAALRCFAEELNVLAEEWELNWTRRNKLSSRILKQASLFNQAESECRQCELLKEENAETFLRNLTNTLQNMNAQFCPPTRVSTKGF</sequence>
<evidence type="ECO:0000256" key="3">
    <source>
        <dbReference type="ARBA" id="ARBA00022514"/>
    </source>
</evidence>
<keyword evidence="6" id="KW-1015">Disulfide bond</keyword>
<proteinExistence type="inferred from homology"/>
<evidence type="ECO:0000256" key="9">
    <source>
        <dbReference type="SAM" id="SignalP"/>
    </source>
</evidence>
<keyword evidence="5 9" id="KW-0732">Signal</keyword>
<evidence type="ECO:0000256" key="4">
    <source>
        <dbReference type="ARBA" id="ARBA00022525"/>
    </source>
</evidence>
<dbReference type="GO" id="GO:0006955">
    <property type="term" value="P:immune response"/>
    <property type="evidence" value="ECO:0007669"/>
    <property type="project" value="InterPro"/>
</dbReference>
<dbReference type="InterPro" id="IPR003443">
    <property type="entry name" value="IL-15/IL-21_fam"/>
</dbReference>
<keyword evidence="3 8" id="KW-0202">Cytokine</keyword>
<comment type="similarity">
    <text evidence="2 8">Belongs to the IL-15/IL-21 family.</text>
</comment>
<comment type="subcellular location">
    <subcellularLocation>
        <location evidence="1">Secreted</location>
    </subcellularLocation>
</comment>